<dbReference type="Pfam" id="PF01047">
    <property type="entry name" value="MarR"/>
    <property type="match status" value="1"/>
</dbReference>
<dbReference type="InterPro" id="IPR000835">
    <property type="entry name" value="HTH_MarR-typ"/>
</dbReference>
<proteinExistence type="predicted"/>
<keyword evidence="4" id="KW-1185">Reference proteome</keyword>
<comment type="caution">
    <text evidence="3">The sequence shown here is derived from an EMBL/GenBank/DDBJ whole genome shotgun (WGS) entry which is preliminary data.</text>
</comment>
<dbReference type="InterPro" id="IPR022689">
    <property type="entry name" value="Iron_dep_repressor"/>
</dbReference>
<name>A0ABS7DBD8_9BACL</name>
<dbReference type="InterPro" id="IPR039422">
    <property type="entry name" value="MarR/SlyA-like"/>
</dbReference>
<keyword evidence="1" id="KW-0238">DNA-binding</keyword>
<sequence length="153" mass="17617">MNEEQYADVKKLMETFQRFAKADWRRETRWGIKASEIRALLAIQDICRYNEHGANVSDISKKLHVTSPTITQIMKSLTAHGLIERSTDARDKRMTTIKLTARGEEITGKAMARYRTVFTGLKESLGKEQTDTLVHLLDQVYAYFKEASMLDDE</sequence>
<evidence type="ECO:0000313" key="4">
    <source>
        <dbReference type="Proteomes" id="UP000812277"/>
    </source>
</evidence>
<evidence type="ECO:0000259" key="2">
    <source>
        <dbReference type="PROSITE" id="PS50995"/>
    </source>
</evidence>
<dbReference type="PROSITE" id="PS50995">
    <property type="entry name" value="HTH_MARR_2"/>
    <property type="match status" value="1"/>
</dbReference>
<reference evidence="3 4" key="1">
    <citation type="submission" date="2021-07" db="EMBL/GenBank/DDBJ databases">
        <title>Paenibacillus radiodurans sp. nov., isolated from the southeastern edge of Tengger Desert.</title>
        <authorList>
            <person name="Zhang G."/>
        </authorList>
    </citation>
    <scope>NUCLEOTIDE SEQUENCE [LARGE SCALE GENOMIC DNA]</scope>
    <source>
        <strain evidence="3 4">DT7-4</strain>
    </source>
</reference>
<gene>
    <name evidence="3" type="ORF">K0T92_20480</name>
</gene>
<dbReference type="SMART" id="SM00347">
    <property type="entry name" value="HTH_MARR"/>
    <property type="match status" value="1"/>
</dbReference>
<accession>A0ABS7DBD8</accession>
<dbReference type="SMART" id="SM00529">
    <property type="entry name" value="HTH_DTXR"/>
    <property type="match status" value="1"/>
</dbReference>
<dbReference type="Proteomes" id="UP000812277">
    <property type="component" value="Unassembled WGS sequence"/>
</dbReference>
<organism evidence="3 4">
    <name type="scientific">Paenibacillus oenotherae</name>
    <dbReference type="NCBI Taxonomy" id="1435645"/>
    <lineage>
        <taxon>Bacteria</taxon>
        <taxon>Bacillati</taxon>
        <taxon>Bacillota</taxon>
        <taxon>Bacilli</taxon>
        <taxon>Bacillales</taxon>
        <taxon>Paenibacillaceae</taxon>
        <taxon>Paenibacillus</taxon>
    </lineage>
</organism>
<dbReference type="PANTHER" id="PTHR33164">
    <property type="entry name" value="TRANSCRIPTIONAL REGULATOR, MARR FAMILY"/>
    <property type="match status" value="1"/>
</dbReference>
<dbReference type="PRINTS" id="PR00598">
    <property type="entry name" value="HTHMARR"/>
</dbReference>
<dbReference type="Gene3D" id="1.10.10.10">
    <property type="entry name" value="Winged helix-like DNA-binding domain superfamily/Winged helix DNA-binding domain"/>
    <property type="match status" value="1"/>
</dbReference>
<protein>
    <submittedName>
        <fullName evidence="3">MarR family transcriptional regulator</fullName>
    </submittedName>
</protein>
<dbReference type="InterPro" id="IPR036388">
    <property type="entry name" value="WH-like_DNA-bd_sf"/>
</dbReference>
<dbReference type="RefSeq" id="WP_219874352.1">
    <property type="nucleotide sequence ID" value="NZ_JAHZIJ010000020.1"/>
</dbReference>
<dbReference type="InterPro" id="IPR036390">
    <property type="entry name" value="WH_DNA-bd_sf"/>
</dbReference>
<dbReference type="SUPFAM" id="SSF46785">
    <property type="entry name" value="Winged helix' DNA-binding domain"/>
    <property type="match status" value="1"/>
</dbReference>
<feature type="domain" description="HTH marR-type" evidence="2">
    <location>
        <begin position="9"/>
        <end position="142"/>
    </location>
</feature>
<dbReference type="EMBL" id="JAHZIJ010000020">
    <property type="protein sequence ID" value="MBW7477099.1"/>
    <property type="molecule type" value="Genomic_DNA"/>
</dbReference>
<dbReference type="PANTHER" id="PTHR33164:SF101">
    <property type="entry name" value="TRANSCRIPTIONAL REPRESSOR MPRA"/>
    <property type="match status" value="1"/>
</dbReference>
<evidence type="ECO:0000313" key="3">
    <source>
        <dbReference type="EMBL" id="MBW7477099.1"/>
    </source>
</evidence>
<evidence type="ECO:0000256" key="1">
    <source>
        <dbReference type="ARBA" id="ARBA00023125"/>
    </source>
</evidence>